<protein>
    <submittedName>
        <fullName evidence="2">Uncharacterized protein</fullName>
    </submittedName>
</protein>
<dbReference type="KEGG" id="cmiu:B1H56_00070"/>
<feature type="transmembrane region" description="Helical" evidence="1">
    <location>
        <begin position="66"/>
        <end position="86"/>
    </location>
</feature>
<evidence type="ECO:0000256" key="1">
    <source>
        <dbReference type="SAM" id="Phobius"/>
    </source>
</evidence>
<reference evidence="2 3" key="1">
    <citation type="submission" date="2016-02" db="EMBL/GenBank/DDBJ databases">
        <authorList>
            <person name="Wen L."/>
            <person name="He K."/>
            <person name="Yang H."/>
        </authorList>
    </citation>
    <scope>NUCLEOTIDE SEQUENCE [LARGE SCALE GENOMIC DNA]</scope>
    <source>
        <strain evidence="2 3">DSM 22607</strain>
    </source>
</reference>
<gene>
    <name evidence="2" type="ORF">HMPREF3293_00446</name>
</gene>
<accession>A0A136Q801</accession>
<keyword evidence="1" id="KW-0472">Membrane</keyword>
<sequence>MLGLIIGLSIIMWYVIDRFKELWEGHSYGKFITVGVSAVLAFGLSFGFGLDLVFAMDLFEVSSTGGIILTALVLMSGSSAVSEIIGRIKGGEKAEG</sequence>
<comment type="caution">
    <text evidence="2">The sequence shown here is derived from an EMBL/GenBank/DDBJ whole genome shotgun (WGS) entry which is preliminary data.</text>
</comment>
<dbReference type="STRING" id="626937.HMPREF3293_00446"/>
<proteinExistence type="predicted"/>
<evidence type="ECO:0000313" key="3">
    <source>
        <dbReference type="Proteomes" id="UP000070366"/>
    </source>
</evidence>
<name>A0A136Q801_9FIRM</name>
<feature type="transmembrane region" description="Helical" evidence="1">
    <location>
        <begin position="28"/>
        <end position="54"/>
    </location>
</feature>
<organism evidence="2 3">
    <name type="scientific">Christensenella minuta</name>
    <dbReference type="NCBI Taxonomy" id="626937"/>
    <lineage>
        <taxon>Bacteria</taxon>
        <taxon>Bacillati</taxon>
        <taxon>Bacillota</taxon>
        <taxon>Clostridia</taxon>
        <taxon>Christensenellales</taxon>
        <taxon>Christensenellaceae</taxon>
        <taxon>Christensenella</taxon>
    </lineage>
</organism>
<dbReference type="Proteomes" id="UP000070366">
    <property type="component" value="Unassembled WGS sequence"/>
</dbReference>
<keyword evidence="1" id="KW-0812">Transmembrane</keyword>
<dbReference type="AlphaFoldDB" id="A0A136Q801"/>
<dbReference type="RefSeq" id="WP_066523458.1">
    <property type="nucleotide sequence ID" value="NZ_CABMOF010000019.1"/>
</dbReference>
<dbReference type="EMBL" id="LSZW01000034">
    <property type="protein sequence ID" value="KXK66696.1"/>
    <property type="molecule type" value="Genomic_DNA"/>
</dbReference>
<keyword evidence="1" id="KW-1133">Transmembrane helix</keyword>
<keyword evidence="3" id="KW-1185">Reference proteome</keyword>
<evidence type="ECO:0000313" key="2">
    <source>
        <dbReference type="EMBL" id="KXK66696.1"/>
    </source>
</evidence>